<dbReference type="SMART" id="SM00849">
    <property type="entry name" value="Lactamase_B"/>
    <property type="match status" value="1"/>
</dbReference>
<dbReference type="InterPro" id="IPR036866">
    <property type="entry name" value="RibonucZ/Hydroxyglut_hydro"/>
</dbReference>
<dbReference type="InterPro" id="IPR001763">
    <property type="entry name" value="Rhodanese-like_dom"/>
</dbReference>
<dbReference type="Gene3D" id="3.60.15.10">
    <property type="entry name" value="Ribonuclease Z/Hydroxyacylglutathione hydrolase-like"/>
    <property type="match status" value="1"/>
</dbReference>
<proteinExistence type="predicted"/>
<organism evidence="3 4">
    <name type="scientific">Salinirubrum litoreum</name>
    <dbReference type="NCBI Taxonomy" id="1126234"/>
    <lineage>
        <taxon>Archaea</taxon>
        <taxon>Methanobacteriati</taxon>
        <taxon>Methanobacteriota</taxon>
        <taxon>Stenosarchaea group</taxon>
        <taxon>Halobacteria</taxon>
        <taxon>Halobacteriales</taxon>
        <taxon>Haloferacaceae</taxon>
        <taxon>Salinirubrum</taxon>
    </lineage>
</organism>
<dbReference type="InterPro" id="IPR001279">
    <property type="entry name" value="Metallo-B-lactamas"/>
</dbReference>
<dbReference type="RefSeq" id="WP_227228397.1">
    <property type="nucleotide sequence ID" value="NZ_JAJCVJ010000001.1"/>
</dbReference>
<dbReference type="EMBL" id="JBHSKX010000001">
    <property type="protein sequence ID" value="MFC5366251.1"/>
    <property type="molecule type" value="Genomic_DNA"/>
</dbReference>
<dbReference type="GO" id="GO:0046872">
    <property type="term" value="F:metal ion binding"/>
    <property type="evidence" value="ECO:0007669"/>
    <property type="project" value="UniProtKB-KW"/>
</dbReference>
<name>A0ABD5R8S4_9EURY</name>
<dbReference type="Pfam" id="PF00753">
    <property type="entry name" value="Lactamase_B"/>
    <property type="match status" value="1"/>
</dbReference>
<evidence type="ECO:0000256" key="1">
    <source>
        <dbReference type="ARBA" id="ARBA00022723"/>
    </source>
</evidence>
<comment type="caution">
    <text evidence="3">The sequence shown here is derived from an EMBL/GenBank/DDBJ whole genome shotgun (WGS) entry which is preliminary data.</text>
</comment>
<dbReference type="InterPro" id="IPR051682">
    <property type="entry name" value="Mito_Persulfide_Diox"/>
</dbReference>
<dbReference type="SUPFAM" id="SSF56281">
    <property type="entry name" value="Metallo-hydrolase/oxidoreductase"/>
    <property type="match status" value="1"/>
</dbReference>
<feature type="domain" description="Rhodanese" evidence="2">
    <location>
        <begin position="27"/>
        <end position="124"/>
    </location>
</feature>
<sequence length="401" mass="43214">MSTPEFPEPETEAPSVTASALKERIDAGEQVTILDTRVPSEFESWQIDGASVENVNVPYFDFLVDDIDPETLAQVPDDRRVTVSCAKGESSRYVAGLLADRGYDVEHLEDGMNGWARLYEYVELDTAGDTTGDLTVAQYQRPSSGCLAYLVVSGDEAAVIDPLRAFADEYVADAKALGADLRYAVDTHVHADHVSGVRTLAEEYGVEAVVPEPALDRGLDYEIAVSTIADGESLAVGDAEIEALHTPGHTSGMTSYRVAEFLFTGDGLFTESVARPDLEDGDDGAPDAARTLYETLQETILPLPDETVIAPAHFSDAADRAADGSYTTTLGDLRASMDALSMDRDEFVEYVLADMPPRPANYEDVIATNLGQQTVDDREAFELELGPNNCAASTDAMTSDD</sequence>
<dbReference type="InterPro" id="IPR036873">
    <property type="entry name" value="Rhodanese-like_dom_sf"/>
</dbReference>
<accession>A0ABD5R8S4</accession>
<dbReference type="Gene3D" id="3.40.250.10">
    <property type="entry name" value="Rhodanese-like domain"/>
    <property type="match status" value="1"/>
</dbReference>
<evidence type="ECO:0000313" key="3">
    <source>
        <dbReference type="EMBL" id="MFC5366251.1"/>
    </source>
</evidence>
<dbReference type="AlphaFoldDB" id="A0ABD5R8S4"/>
<keyword evidence="4" id="KW-1185">Reference proteome</keyword>
<dbReference type="SUPFAM" id="SSF52821">
    <property type="entry name" value="Rhodanese/Cell cycle control phosphatase"/>
    <property type="match status" value="1"/>
</dbReference>
<reference evidence="3 4" key="1">
    <citation type="journal article" date="2019" name="Int. J. Syst. Evol. Microbiol.">
        <title>The Global Catalogue of Microorganisms (GCM) 10K type strain sequencing project: providing services to taxonomists for standard genome sequencing and annotation.</title>
        <authorList>
            <consortium name="The Broad Institute Genomics Platform"/>
            <consortium name="The Broad Institute Genome Sequencing Center for Infectious Disease"/>
            <person name="Wu L."/>
            <person name="Ma J."/>
        </authorList>
    </citation>
    <scope>NUCLEOTIDE SEQUENCE [LARGE SCALE GENOMIC DNA]</scope>
    <source>
        <strain evidence="3 4">CGMCC 1.12237</strain>
    </source>
</reference>
<gene>
    <name evidence="3" type="ORF">ACFPJ5_04825</name>
</gene>
<dbReference type="Proteomes" id="UP001596201">
    <property type="component" value="Unassembled WGS sequence"/>
</dbReference>
<dbReference type="CDD" id="cd07724">
    <property type="entry name" value="POD-like_MBL-fold"/>
    <property type="match status" value="1"/>
</dbReference>
<evidence type="ECO:0000259" key="2">
    <source>
        <dbReference type="PROSITE" id="PS50206"/>
    </source>
</evidence>
<keyword evidence="1" id="KW-0479">Metal-binding</keyword>
<dbReference type="Pfam" id="PF00581">
    <property type="entry name" value="Rhodanese"/>
    <property type="match status" value="1"/>
</dbReference>
<dbReference type="SMART" id="SM00450">
    <property type="entry name" value="RHOD"/>
    <property type="match status" value="1"/>
</dbReference>
<dbReference type="PANTHER" id="PTHR43084">
    <property type="entry name" value="PERSULFIDE DIOXYGENASE ETHE1"/>
    <property type="match status" value="1"/>
</dbReference>
<dbReference type="InterPro" id="IPR044528">
    <property type="entry name" value="POD-like_MBL-fold"/>
</dbReference>
<dbReference type="PANTHER" id="PTHR43084:SF1">
    <property type="entry name" value="PERSULFIDE DIOXYGENASE ETHE1, MITOCHONDRIAL"/>
    <property type="match status" value="1"/>
</dbReference>
<evidence type="ECO:0000313" key="4">
    <source>
        <dbReference type="Proteomes" id="UP001596201"/>
    </source>
</evidence>
<protein>
    <submittedName>
        <fullName evidence="3">MBL fold metallo-hydrolase</fullName>
    </submittedName>
</protein>
<dbReference type="PROSITE" id="PS50206">
    <property type="entry name" value="RHODANESE_3"/>
    <property type="match status" value="1"/>
</dbReference>